<protein>
    <submittedName>
        <fullName evidence="2">Short-chain dehydrogenase</fullName>
    </submittedName>
</protein>
<dbReference type="InterPro" id="IPR036291">
    <property type="entry name" value="NAD(P)-bd_dom_sf"/>
</dbReference>
<dbReference type="PROSITE" id="PS00061">
    <property type="entry name" value="ADH_SHORT"/>
    <property type="match status" value="1"/>
</dbReference>
<sequence>MTGASAGIGKATAKRFAAPARHDGASGTRDKVLMVARHEQRLVRAAREIEESVPGADVETLPLDLSDADAAKTLRDRAGATGLPVGALLCCAGAVPPPADPDAGDVAAVLTEWESAYRANVVTAVVAVEALVPSMTDGGGIVLYSSIAAYRGSGGSGGYGAAKAALHSYVHLLATRLGPRRISVNAIAPGYVAGTDLFGGALPAAREKTLIGQTVLGRAGDPVDVAELGHYLCSPPGAYITSQILQINGGSLHGV</sequence>
<dbReference type="GO" id="GO:0030497">
    <property type="term" value="P:fatty acid elongation"/>
    <property type="evidence" value="ECO:0007669"/>
    <property type="project" value="TreeGrafter"/>
</dbReference>
<organism evidence="2 3">
    <name type="scientific">Streptomyces minutiscleroticus</name>
    <dbReference type="NCBI Taxonomy" id="68238"/>
    <lineage>
        <taxon>Bacteria</taxon>
        <taxon>Bacillati</taxon>
        <taxon>Actinomycetota</taxon>
        <taxon>Actinomycetes</taxon>
        <taxon>Kitasatosporales</taxon>
        <taxon>Streptomycetaceae</taxon>
        <taxon>Streptomyces</taxon>
    </lineage>
</organism>
<evidence type="ECO:0000256" key="1">
    <source>
        <dbReference type="ARBA" id="ARBA00006484"/>
    </source>
</evidence>
<dbReference type="InterPro" id="IPR002347">
    <property type="entry name" value="SDR_fam"/>
</dbReference>
<dbReference type="GO" id="GO:0016616">
    <property type="term" value="F:oxidoreductase activity, acting on the CH-OH group of donors, NAD or NADP as acceptor"/>
    <property type="evidence" value="ECO:0007669"/>
    <property type="project" value="TreeGrafter"/>
</dbReference>
<dbReference type="EMBL" id="BMVU01000080">
    <property type="protein sequence ID" value="GGY11728.1"/>
    <property type="molecule type" value="Genomic_DNA"/>
</dbReference>
<gene>
    <name evidence="2" type="ORF">GCM10010358_75110</name>
</gene>
<name>A0A918P0L4_9ACTN</name>
<proteinExistence type="inferred from homology"/>
<evidence type="ECO:0000313" key="3">
    <source>
        <dbReference type="Proteomes" id="UP000619244"/>
    </source>
</evidence>
<dbReference type="PANTHER" id="PTHR42760:SF40">
    <property type="entry name" value="3-OXOACYL-[ACYL-CARRIER-PROTEIN] REDUCTASE, CHLOROPLASTIC"/>
    <property type="match status" value="1"/>
</dbReference>
<dbReference type="SUPFAM" id="SSF51735">
    <property type="entry name" value="NAD(P)-binding Rossmann-fold domains"/>
    <property type="match status" value="1"/>
</dbReference>
<dbReference type="CDD" id="cd05233">
    <property type="entry name" value="SDR_c"/>
    <property type="match status" value="1"/>
</dbReference>
<dbReference type="PRINTS" id="PR00081">
    <property type="entry name" value="GDHRDH"/>
</dbReference>
<reference evidence="2" key="1">
    <citation type="journal article" date="2014" name="Int. J. Syst. Evol. Microbiol.">
        <title>Complete genome sequence of Corynebacterium casei LMG S-19264T (=DSM 44701T), isolated from a smear-ripened cheese.</title>
        <authorList>
            <consortium name="US DOE Joint Genome Institute (JGI-PGF)"/>
            <person name="Walter F."/>
            <person name="Albersmeier A."/>
            <person name="Kalinowski J."/>
            <person name="Ruckert C."/>
        </authorList>
    </citation>
    <scope>NUCLEOTIDE SEQUENCE</scope>
    <source>
        <strain evidence="2">JCM 4790</strain>
    </source>
</reference>
<reference evidence="2" key="2">
    <citation type="submission" date="2020-09" db="EMBL/GenBank/DDBJ databases">
        <authorList>
            <person name="Sun Q."/>
            <person name="Ohkuma M."/>
        </authorList>
    </citation>
    <scope>NUCLEOTIDE SEQUENCE</scope>
    <source>
        <strain evidence="2">JCM 4790</strain>
    </source>
</reference>
<accession>A0A918P0L4</accession>
<dbReference type="PANTHER" id="PTHR42760">
    <property type="entry name" value="SHORT-CHAIN DEHYDROGENASES/REDUCTASES FAMILY MEMBER"/>
    <property type="match status" value="1"/>
</dbReference>
<comment type="similarity">
    <text evidence="1">Belongs to the short-chain dehydrogenases/reductases (SDR) family.</text>
</comment>
<comment type="caution">
    <text evidence="2">The sequence shown here is derived from an EMBL/GenBank/DDBJ whole genome shotgun (WGS) entry which is preliminary data.</text>
</comment>
<dbReference type="RefSeq" id="WP_229919832.1">
    <property type="nucleotide sequence ID" value="NZ_BMVU01000080.1"/>
</dbReference>
<dbReference type="Gene3D" id="3.40.50.720">
    <property type="entry name" value="NAD(P)-binding Rossmann-like Domain"/>
    <property type="match status" value="1"/>
</dbReference>
<dbReference type="AlphaFoldDB" id="A0A918P0L4"/>
<dbReference type="Proteomes" id="UP000619244">
    <property type="component" value="Unassembled WGS sequence"/>
</dbReference>
<evidence type="ECO:0000313" key="2">
    <source>
        <dbReference type="EMBL" id="GGY11728.1"/>
    </source>
</evidence>
<dbReference type="InterPro" id="IPR020904">
    <property type="entry name" value="Sc_DH/Rdtase_CS"/>
</dbReference>
<dbReference type="Pfam" id="PF13561">
    <property type="entry name" value="adh_short_C2"/>
    <property type="match status" value="1"/>
</dbReference>
<keyword evidence="3" id="KW-1185">Reference proteome</keyword>